<dbReference type="EMBL" id="SEOQ01000050">
    <property type="protein sequence ID" value="TFY71465.1"/>
    <property type="molecule type" value="Genomic_DNA"/>
</dbReference>
<organism evidence="3 4">
    <name type="scientific">Dentipellis fragilis</name>
    <dbReference type="NCBI Taxonomy" id="205917"/>
    <lineage>
        <taxon>Eukaryota</taxon>
        <taxon>Fungi</taxon>
        <taxon>Dikarya</taxon>
        <taxon>Basidiomycota</taxon>
        <taxon>Agaricomycotina</taxon>
        <taxon>Agaricomycetes</taxon>
        <taxon>Russulales</taxon>
        <taxon>Hericiaceae</taxon>
        <taxon>Dentipellis</taxon>
    </lineage>
</organism>
<sequence length="717" mass="80643">MDPYANYSGGQPHMQNGQEHQHQNQHPHQQSIFTLPDNLPSSSQSQHFNSDFFMPMGPPPVPVENEQAVQLEILRETRRIREIELQIAEAGRQQSEEQRRQREAELAIAHFQSRTSAGSPTHSHSHAHPHPHPQAQMQLQMQMPMQAHPHQSQAQTQALGEWDAGMLADLSLAAQQALTASYPSEYTPVLDAAQAQFINSWFAEAPGAAPSARWSPSTAAEFHTVDPSASSSSHTPPATNSTQDSPGDESLPFADLERGEDIVEAAAASGSGAAAKKRAGKVVEPCDVVCHKCSTLMAKMLLRGTKEELEVPYDTVFTCLTCKPYTPTVPSRKRSMEMEDISSPATCDICQHVKGHGGFVPRRSVIAFTAEIMCLSCSDKYRRCTNCGGTSARGVIGKWRCKELFKGGRKTCSLSHARLGTRDMELVTCDVAADLVGKTELPEMLDHCEHMWREHVLSKLAVPEVLEHQNDLRTFQDIEQRYLKAGFPDKELFGKAPENPNHRRYITFSWAKARTRRDKTKPEWARHSSDSKQPDQWLTYNMRRSTVLFPTSSILVGVWLIEWNIPNRSMVVDTLSPFDSGAFDERGVIHTSEILRRALSDLMQHNSKHPEDKWSPPEHLWAVIMNTSWTTRLRISEGLLRRHFVPLEEYLARHTETRREMFSGSTCELAKVLALRRTKKGCQEPEVLVKFLGQELSLSGMQKFGAEQLKASIRRNR</sequence>
<dbReference type="STRING" id="205917.A0A4Y9Z9L2"/>
<feature type="compositionally biased region" description="Polar residues" evidence="2">
    <location>
        <begin position="39"/>
        <end position="49"/>
    </location>
</feature>
<comment type="caution">
    <text evidence="3">The sequence shown here is derived from an EMBL/GenBank/DDBJ whole genome shotgun (WGS) entry which is preliminary data.</text>
</comment>
<evidence type="ECO:0000256" key="2">
    <source>
        <dbReference type="SAM" id="MobiDB-lite"/>
    </source>
</evidence>
<protein>
    <submittedName>
        <fullName evidence="3">Uncharacterized protein</fullName>
    </submittedName>
</protein>
<keyword evidence="1" id="KW-0175">Coiled coil</keyword>
<keyword evidence="4" id="KW-1185">Reference proteome</keyword>
<dbReference type="OrthoDB" id="2129662at2759"/>
<feature type="coiled-coil region" evidence="1">
    <location>
        <begin position="73"/>
        <end position="105"/>
    </location>
</feature>
<evidence type="ECO:0000313" key="4">
    <source>
        <dbReference type="Proteomes" id="UP000298327"/>
    </source>
</evidence>
<proteinExistence type="predicted"/>
<feature type="region of interest" description="Disordered" evidence="2">
    <location>
        <begin position="113"/>
        <end position="136"/>
    </location>
</feature>
<reference evidence="3 4" key="1">
    <citation type="submission" date="2019-02" db="EMBL/GenBank/DDBJ databases">
        <title>Genome sequencing of the rare red list fungi Dentipellis fragilis.</title>
        <authorList>
            <person name="Buettner E."/>
            <person name="Kellner H."/>
        </authorList>
    </citation>
    <scope>NUCLEOTIDE SEQUENCE [LARGE SCALE GENOMIC DNA]</scope>
    <source>
        <strain evidence="3 4">DSM 105465</strain>
    </source>
</reference>
<feature type="compositionally biased region" description="Low complexity" evidence="2">
    <location>
        <begin position="13"/>
        <end position="30"/>
    </location>
</feature>
<evidence type="ECO:0000313" key="3">
    <source>
        <dbReference type="EMBL" id="TFY71465.1"/>
    </source>
</evidence>
<accession>A0A4Y9Z9L2</accession>
<evidence type="ECO:0000256" key="1">
    <source>
        <dbReference type="SAM" id="Coils"/>
    </source>
</evidence>
<gene>
    <name evidence="3" type="ORF">EVG20_g1527</name>
</gene>
<feature type="compositionally biased region" description="Low complexity" evidence="2">
    <location>
        <begin position="227"/>
        <end position="242"/>
    </location>
</feature>
<name>A0A4Y9Z9L2_9AGAM</name>
<dbReference type="Proteomes" id="UP000298327">
    <property type="component" value="Unassembled WGS sequence"/>
</dbReference>
<feature type="region of interest" description="Disordered" evidence="2">
    <location>
        <begin position="208"/>
        <end position="253"/>
    </location>
</feature>
<feature type="region of interest" description="Disordered" evidence="2">
    <location>
        <begin position="1"/>
        <end position="50"/>
    </location>
</feature>
<dbReference type="AlphaFoldDB" id="A0A4Y9Z9L2"/>